<proteinExistence type="predicted"/>
<dbReference type="Pfam" id="PF03695">
    <property type="entry name" value="UPF0149"/>
    <property type="match status" value="1"/>
</dbReference>
<gene>
    <name evidence="1" type="ORF">DK847_17675</name>
</gene>
<comment type="caution">
    <text evidence="1">The sequence shown here is derived from an EMBL/GenBank/DDBJ whole genome shotgun (WGS) entry which is preliminary data.</text>
</comment>
<dbReference type="InterPro" id="IPR011978">
    <property type="entry name" value="YgfB-like"/>
</dbReference>
<accession>A0A2W2AT17</accession>
<protein>
    <recommendedName>
        <fullName evidence="3">YecA family protein</fullName>
    </recommendedName>
</protein>
<dbReference type="Gene3D" id="1.20.120.740">
    <property type="entry name" value="YgfB uncharacterised protein family UPF0149, PF03695"/>
    <property type="match status" value="1"/>
</dbReference>
<dbReference type="Proteomes" id="UP000248795">
    <property type="component" value="Unassembled WGS sequence"/>
</dbReference>
<organism evidence="1 2">
    <name type="scientific">Aestuariivirga litoralis</name>
    <dbReference type="NCBI Taxonomy" id="2650924"/>
    <lineage>
        <taxon>Bacteria</taxon>
        <taxon>Pseudomonadati</taxon>
        <taxon>Pseudomonadota</taxon>
        <taxon>Alphaproteobacteria</taxon>
        <taxon>Hyphomicrobiales</taxon>
        <taxon>Aestuariivirgaceae</taxon>
        <taxon>Aestuariivirga</taxon>
    </lineage>
</organism>
<dbReference type="NCBIfam" id="TIGR02292">
    <property type="entry name" value="ygfB_yecA"/>
    <property type="match status" value="1"/>
</dbReference>
<evidence type="ECO:0008006" key="3">
    <source>
        <dbReference type="Google" id="ProtNLM"/>
    </source>
</evidence>
<evidence type="ECO:0000313" key="2">
    <source>
        <dbReference type="Proteomes" id="UP000248795"/>
    </source>
</evidence>
<sequence length="185" mass="20364">MSDQLLAQLPWFRSYIESGRAPAWTMGPSDLHGFLTALAMAGPVPDGHWTSWVWSGEVPEFASGDEEQNVLDELLALEDQVRRGLGSFRPLSVTTLPHAGGGWYFVADWAEGFLQAIEANPQPWQVALDEAETSLSVVLGTCYNNHDDDNQGYVGLEALDEINYHIRQLHKVMRNAAGQAIARAA</sequence>
<keyword evidence="2" id="KW-1185">Reference proteome</keyword>
<dbReference type="InterPro" id="IPR036255">
    <property type="entry name" value="YgfB-like_sf"/>
</dbReference>
<reference evidence="2" key="1">
    <citation type="submission" date="2018-06" db="EMBL/GenBank/DDBJ databases">
        <title>Aestuariibacter litoralis strain KCTC 52945T.</title>
        <authorList>
            <person name="Li X."/>
            <person name="Salam N."/>
            <person name="Li J.-L."/>
            <person name="Chen Y.-M."/>
            <person name="Yang Z.-W."/>
            <person name="Zhang L.-Y."/>
            <person name="Han M.-X."/>
            <person name="Xiao M."/>
            <person name="Li W.-J."/>
        </authorList>
    </citation>
    <scope>NUCLEOTIDE SEQUENCE [LARGE SCALE GENOMIC DNA]</scope>
    <source>
        <strain evidence="2">KCTC 52945</strain>
    </source>
</reference>
<dbReference type="AlphaFoldDB" id="A0A2W2AT17"/>
<evidence type="ECO:0000313" key="1">
    <source>
        <dbReference type="EMBL" id="PZF75670.1"/>
    </source>
</evidence>
<dbReference type="RefSeq" id="WP_111199864.1">
    <property type="nucleotide sequence ID" value="NZ_QKVK01000009.1"/>
</dbReference>
<dbReference type="SUPFAM" id="SSF101327">
    <property type="entry name" value="YgfB-like"/>
    <property type="match status" value="1"/>
</dbReference>
<name>A0A2W2AT17_9HYPH</name>
<dbReference type="EMBL" id="QKVK01000009">
    <property type="protein sequence ID" value="PZF75670.1"/>
    <property type="molecule type" value="Genomic_DNA"/>
</dbReference>